<sequence length="120" mass="12790">MDSLIGPATRIDGDLLFRGGLRIDGRVRGNVVAENEQDSFLVVSEHATIEGAVRCAHLIVNGAIQGDVHASELLEIQPKARILGDISYKVLEIHAGAQVQGRLTHFDCVDNALHLAATGA</sequence>
<gene>
    <name evidence="2" type="ORF">SAMN02982985_04467</name>
</gene>
<organism evidence="2 3">
    <name type="scientific">Rugamonas rubra</name>
    <dbReference type="NCBI Taxonomy" id="758825"/>
    <lineage>
        <taxon>Bacteria</taxon>
        <taxon>Pseudomonadati</taxon>
        <taxon>Pseudomonadota</taxon>
        <taxon>Betaproteobacteria</taxon>
        <taxon>Burkholderiales</taxon>
        <taxon>Oxalobacteraceae</taxon>
        <taxon>Telluria group</taxon>
        <taxon>Rugamonas</taxon>
    </lineage>
</organism>
<dbReference type="Pfam" id="PF04519">
    <property type="entry name" value="Bactofilin"/>
    <property type="match status" value="1"/>
</dbReference>
<dbReference type="AlphaFoldDB" id="A0A1I4RT35"/>
<comment type="similarity">
    <text evidence="1">Belongs to the bactofilin family.</text>
</comment>
<proteinExistence type="inferred from homology"/>
<protein>
    <submittedName>
        <fullName evidence="2">Protein CcmA, bactofilin family</fullName>
    </submittedName>
</protein>
<keyword evidence="3" id="KW-1185">Reference proteome</keyword>
<reference evidence="2 3" key="1">
    <citation type="submission" date="2016-10" db="EMBL/GenBank/DDBJ databases">
        <authorList>
            <person name="de Groot N.N."/>
        </authorList>
    </citation>
    <scope>NUCLEOTIDE SEQUENCE [LARGE SCALE GENOMIC DNA]</scope>
    <source>
        <strain evidence="2 3">ATCC 43154</strain>
    </source>
</reference>
<name>A0A1I4RT35_9BURK</name>
<dbReference type="InterPro" id="IPR007607">
    <property type="entry name" value="BacA/B"/>
</dbReference>
<dbReference type="Proteomes" id="UP000199470">
    <property type="component" value="Unassembled WGS sequence"/>
</dbReference>
<dbReference type="STRING" id="758825.SAMN02982985_04467"/>
<evidence type="ECO:0000256" key="1">
    <source>
        <dbReference type="ARBA" id="ARBA00044755"/>
    </source>
</evidence>
<dbReference type="PANTHER" id="PTHR35024">
    <property type="entry name" value="HYPOTHETICAL CYTOSOLIC PROTEIN"/>
    <property type="match status" value="1"/>
</dbReference>
<dbReference type="PANTHER" id="PTHR35024:SF4">
    <property type="entry name" value="POLYMER-FORMING CYTOSKELETAL PROTEIN"/>
    <property type="match status" value="1"/>
</dbReference>
<evidence type="ECO:0000313" key="2">
    <source>
        <dbReference type="EMBL" id="SFM55361.1"/>
    </source>
</evidence>
<accession>A0A1I4RT35</accession>
<dbReference type="EMBL" id="FOTW01000023">
    <property type="protein sequence ID" value="SFM55361.1"/>
    <property type="molecule type" value="Genomic_DNA"/>
</dbReference>
<evidence type="ECO:0000313" key="3">
    <source>
        <dbReference type="Proteomes" id="UP000199470"/>
    </source>
</evidence>